<gene>
    <name evidence="15" type="ORF">FISHEDRAFT_38903</name>
</gene>
<sequence>MRVRGDLFLIFLCLAFVALALVLRYVFATEQSSKLALSLSLEYLVFTACSTVAYRLSPLHPLAKFPGPYLWSISSLFLVRVSFAGKRHHLIRNLHEKYGKFVRIGPDLLSINSMDAVPLLYGSTPYMDKSDAYTTPGQIHSVGLFFKQTQQAHEKRKKVWMTALSGSNVTELSSGLEGRILQLLRCIEIRQLREGKNYIDLGECLEHWSYDFMGEMVFGGCNNIELMRNGDPNNLVIGGKKAMVAMDSINQCPWLMDIVWHLPGGRDMVHLRDLAAEMLRNRIKMDGQAKVKDLCSFLVDTCDSKTGERISQPDLELDAVTAIHGGSDTVSGNLTVAFYFLLAEPKYYEALYKELSAAYDDPLGPLDTTTLSQLPMLNGTIDEALRLSTGFYFPRIVPEGGIVIQGQYIPEGMVVSVPSYTQQINPENFYPDPLAFRPERWTEGGLGPQTKTNKAALLSFSAGPHVCAGKAFAYQEMRYVIARLVLVFEMKLRDGFDVLAWRENMLHMRTTVLQPLPVVVSPRLGIEFFD</sequence>
<dbReference type="InterPro" id="IPR017972">
    <property type="entry name" value="Cyt_P450_CS"/>
</dbReference>
<dbReference type="PROSITE" id="PS00086">
    <property type="entry name" value="CYTOCHROME_P450"/>
    <property type="match status" value="1"/>
</dbReference>
<keyword evidence="7 13" id="KW-0479">Metal-binding</keyword>
<dbReference type="AlphaFoldDB" id="A0A0D7AGK7"/>
<evidence type="ECO:0000256" key="4">
    <source>
        <dbReference type="ARBA" id="ARBA00010617"/>
    </source>
</evidence>
<dbReference type="InterPro" id="IPR050121">
    <property type="entry name" value="Cytochrome_P450_monoxygenase"/>
</dbReference>
<proteinExistence type="inferred from homology"/>
<evidence type="ECO:0000256" key="5">
    <source>
        <dbReference type="ARBA" id="ARBA00022617"/>
    </source>
</evidence>
<comment type="cofactor">
    <cofactor evidence="1 13">
        <name>heme</name>
        <dbReference type="ChEBI" id="CHEBI:30413"/>
    </cofactor>
</comment>
<evidence type="ECO:0000256" key="1">
    <source>
        <dbReference type="ARBA" id="ARBA00001971"/>
    </source>
</evidence>
<evidence type="ECO:0000256" key="14">
    <source>
        <dbReference type="RuleBase" id="RU000461"/>
    </source>
</evidence>
<dbReference type="SUPFAM" id="SSF48264">
    <property type="entry name" value="Cytochrome P450"/>
    <property type="match status" value="1"/>
</dbReference>
<evidence type="ECO:0000256" key="12">
    <source>
        <dbReference type="ARBA" id="ARBA00023136"/>
    </source>
</evidence>
<evidence type="ECO:0000256" key="6">
    <source>
        <dbReference type="ARBA" id="ARBA00022692"/>
    </source>
</evidence>
<protein>
    <submittedName>
        <fullName evidence="15">Cytochrome P450</fullName>
    </submittedName>
</protein>
<dbReference type="GO" id="GO:0004497">
    <property type="term" value="F:monooxygenase activity"/>
    <property type="evidence" value="ECO:0007669"/>
    <property type="project" value="UniProtKB-KW"/>
</dbReference>
<evidence type="ECO:0000313" key="15">
    <source>
        <dbReference type="EMBL" id="KIY50421.1"/>
    </source>
</evidence>
<keyword evidence="11 14" id="KW-0503">Monooxygenase</keyword>
<dbReference type="PRINTS" id="PR00385">
    <property type="entry name" value="P450"/>
</dbReference>
<evidence type="ECO:0000256" key="8">
    <source>
        <dbReference type="ARBA" id="ARBA00022989"/>
    </source>
</evidence>
<dbReference type="PANTHER" id="PTHR24305">
    <property type="entry name" value="CYTOCHROME P450"/>
    <property type="match status" value="1"/>
</dbReference>
<dbReference type="Proteomes" id="UP000054144">
    <property type="component" value="Unassembled WGS sequence"/>
</dbReference>
<keyword evidence="16" id="KW-1185">Reference proteome</keyword>
<dbReference type="Gene3D" id="1.10.630.10">
    <property type="entry name" value="Cytochrome P450"/>
    <property type="match status" value="1"/>
</dbReference>
<accession>A0A0D7AGK7</accession>
<dbReference type="Pfam" id="PF00067">
    <property type="entry name" value="p450"/>
    <property type="match status" value="1"/>
</dbReference>
<dbReference type="PRINTS" id="PR00465">
    <property type="entry name" value="EP450IV"/>
</dbReference>
<dbReference type="PANTHER" id="PTHR24305:SF166">
    <property type="entry name" value="CYTOCHROME P450 12A4, MITOCHONDRIAL-RELATED"/>
    <property type="match status" value="1"/>
</dbReference>
<dbReference type="InterPro" id="IPR036396">
    <property type="entry name" value="Cyt_P450_sf"/>
</dbReference>
<evidence type="ECO:0000256" key="7">
    <source>
        <dbReference type="ARBA" id="ARBA00022723"/>
    </source>
</evidence>
<evidence type="ECO:0000313" key="16">
    <source>
        <dbReference type="Proteomes" id="UP000054144"/>
    </source>
</evidence>
<name>A0A0D7AGK7_9AGAR</name>
<dbReference type="GO" id="GO:0020037">
    <property type="term" value="F:heme binding"/>
    <property type="evidence" value="ECO:0007669"/>
    <property type="project" value="InterPro"/>
</dbReference>
<dbReference type="EMBL" id="KN881675">
    <property type="protein sequence ID" value="KIY50421.1"/>
    <property type="molecule type" value="Genomic_DNA"/>
</dbReference>
<dbReference type="InterPro" id="IPR001128">
    <property type="entry name" value="Cyt_P450"/>
</dbReference>
<dbReference type="GO" id="GO:0016020">
    <property type="term" value="C:membrane"/>
    <property type="evidence" value="ECO:0007669"/>
    <property type="project" value="UniProtKB-SubCell"/>
</dbReference>
<keyword evidence="9 14" id="KW-0560">Oxidoreductase</keyword>
<evidence type="ECO:0000256" key="3">
    <source>
        <dbReference type="ARBA" id="ARBA00004721"/>
    </source>
</evidence>
<keyword evidence="6" id="KW-0812">Transmembrane</keyword>
<keyword evidence="10 13" id="KW-0408">Iron</keyword>
<comment type="similarity">
    <text evidence="4 14">Belongs to the cytochrome P450 family.</text>
</comment>
<comment type="subcellular location">
    <subcellularLocation>
        <location evidence="2">Membrane</location>
    </subcellularLocation>
</comment>
<evidence type="ECO:0000256" key="2">
    <source>
        <dbReference type="ARBA" id="ARBA00004370"/>
    </source>
</evidence>
<organism evidence="15 16">
    <name type="scientific">Fistulina hepatica ATCC 64428</name>
    <dbReference type="NCBI Taxonomy" id="1128425"/>
    <lineage>
        <taxon>Eukaryota</taxon>
        <taxon>Fungi</taxon>
        <taxon>Dikarya</taxon>
        <taxon>Basidiomycota</taxon>
        <taxon>Agaricomycotina</taxon>
        <taxon>Agaricomycetes</taxon>
        <taxon>Agaricomycetidae</taxon>
        <taxon>Agaricales</taxon>
        <taxon>Fistulinaceae</taxon>
        <taxon>Fistulina</taxon>
    </lineage>
</organism>
<feature type="binding site" description="axial binding residue" evidence="13">
    <location>
        <position position="467"/>
    </location>
    <ligand>
        <name>heme</name>
        <dbReference type="ChEBI" id="CHEBI:30413"/>
    </ligand>
    <ligandPart>
        <name>Fe</name>
        <dbReference type="ChEBI" id="CHEBI:18248"/>
    </ligandPart>
</feature>
<keyword evidence="5 13" id="KW-0349">Heme</keyword>
<dbReference type="InterPro" id="IPR002403">
    <property type="entry name" value="Cyt_P450_E_grp-IV"/>
</dbReference>
<keyword evidence="8" id="KW-1133">Transmembrane helix</keyword>
<keyword evidence="12" id="KW-0472">Membrane</keyword>
<comment type="pathway">
    <text evidence="3">Secondary metabolite biosynthesis; terpenoid biosynthesis.</text>
</comment>
<evidence type="ECO:0000256" key="13">
    <source>
        <dbReference type="PIRSR" id="PIRSR602403-1"/>
    </source>
</evidence>
<evidence type="ECO:0000256" key="9">
    <source>
        <dbReference type="ARBA" id="ARBA00023002"/>
    </source>
</evidence>
<evidence type="ECO:0000256" key="10">
    <source>
        <dbReference type="ARBA" id="ARBA00023004"/>
    </source>
</evidence>
<reference evidence="15 16" key="1">
    <citation type="journal article" date="2015" name="Fungal Genet. Biol.">
        <title>Evolution of novel wood decay mechanisms in Agaricales revealed by the genome sequences of Fistulina hepatica and Cylindrobasidium torrendii.</title>
        <authorList>
            <person name="Floudas D."/>
            <person name="Held B.W."/>
            <person name="Riley R."/>
            <person name="Nagy L.G."/>
            <person name="Koehler G."/>
            <person name="Ransdell A.S."/>
            <person name="Younus H."/>
            <person name="Chow J."/>
            <person name="Chiniquy J."/>
            <person name="Lipzen A."/>
            <person name="Tritt A."/>
            <person name="Sun H."/>
            <person name="Haridas S."/>
            <person name="LaButti K."/>
            <person name="Ohm R.A."/>
            <person name="Kues U."/>
            <person name="Blanchette R.A."/>
            <person name="Grigoriev I.V."/>
            <person name="Minto R.E."/>
            <person name="Hibbett D.S."/>
        </authorList>
    </citation>
    <scope>NUCLEOTIDE SEQUENCE [LARGE SCALE GENOMIC DNA]</scope>
    <source>
        <strain evidence="15 16">ATCC 64428</strain>
    </source>
</reference>
<dbReference type="GO" id="GO:0005506">
    <property type="term" value="F:iron ion binding"/>
    <property type="evidence" value="ECO:0007669"/>
    <property type="project" value="InterPro"/>
</dbReference>
<dbReference type="GO" id="GO:0016705">
    <property type="term" value="F:oxidoreductase activity, acting on paired donors, with incorporation or reduction of molecular oxygen"/>
    <property type="evidence" value="ECO:0007669"/>
    <property type="project" value="InterPro"/>
</dbReference>
<dbReference type="OrthoDB" id="6692864at2759"/>
<evidence type="ECO:0000256" key="11">
    <source>
        <dbReference type="ARBA" id="ARBA00023033"/>
    </source>
</evidence>